<dbReference type="Gene3D" id="1.10.260.40">
    <property type="entry name" value="lambda repressor-like DNA-binding domains"/>
    <property type="match status" value="1"/>
</dbReference>
<evidence type="ECO:0000313" key="2">
    <source>
        <dbReference type="EMBL" id="NCN64745.1"/>
    </source>
</evidence>
<dbReference type="GO" id="GO:0003677">
    <property type="term" value="F:DNA binding"/>
    <property type="evidence" value="ECO:0007669"/>
    <property type="project" value="InterPro"/>
</dbReference>
<dbReference type="EMBL" id="JAACVF010000039">
    <property type="protein sequence ID" value="NCN64745.1"/>
    <property type="molecule type" value="Genomic_DNA"/>
</dbReference>
<gene>
    <name evidence="3" type="ORF">GW779_01675</name>
    <name evidence="2" type="ORF">GW910_01535</name>
</gene>
<name>A0A8J7YVH5_9ARCH</name>
<dbReference type="SUPFAM" id="SSF47413">
    <property type="entry name" value="lambda repressor-like DNA-binding domains"/>
    <property type="match status" value="1"/>
</dbReference>
<dbReference type="Pfam" id="PF01381">
    <property type="entry name" value="HTH_3"/>
    <property type="match status" value="1"/>
</dbReference>
<organism evidence="2 4">
    <name type="scientific">Candidatus Altarchaeum hamiconexum</name>
    <dbReference type="NCBI Taxonomy" id="1803513"/>
    <lineage>
        <taxon>Archaea</taxon>
        <taxon>Candidatus Altarchaeota</taxon>
        <taxon>Candidatus Altiarchaeia</taxon>
        <taxon>Candidatus Altarchaeales</taxon>
        <taxon>Candidatus Altarchaeaceae</taxon>
        <taxon>Candidatus Altarchaeum</taxon>
    </lineage>
</organism>
<dbReference type="InterPro" id="IPR010982">
    <property type="entry name" value="Lambda_DNA-bd_dom_sf"/>
</dbReference>
<dbReference type="InterPro" id="IPR001387">
    <property type="entry name" value="Cro/C1-type_HTH"/>
</dbReference>
<reference evidence="2" key="1">
    <citation type="submission" date="2019-11" db="EMBL/GenBank/DDBJ databases">
        <title>Lipid analysis of CO2-rich subsurface aquifers suggests an autotrophy-based deep biosphere with lysolipids enriched in CPR bacteria.</title>
        <authorList>
            <person name="Probst A.J."/>
            <person name="Elling F.J."/>
            <person name="Castelle C.J."/>
            <person name="Zhu Q."/>
            <person name="Elvert M."/>
            <person name="Birarda G."/>
            <person name="Holman H.-Y."/>
            <person name="Lane K.R."/>
            <person name="Ladd B."/>
            <person name="Ryan M.C."/>
            <person name="Woyke T."/>
            <person name="Hinrichs K.-U."/>
            <person name="Banfield J.F."/>
        </authorList>
    </citation>
    <scope>NUCLEOTIDE SEQUENCE</scope>
    <source>
        <strain evidence="2">CG_2015-01_33_1645</strain>
        <strain evidence="3">CG_2015-04_33_537</strain>
    </source>
</reference>
<dbReference type="AlphaFoldDB" id="A0A8J7YVH5"/>
<feature type="domain" description="HTH cro/C1-type" evidence="1">
    <location>
        <begin position="75"/>
        <end position="128"/>
    </location>
</feature>
<comment type="caution">
    <text evidence="2">The sequence shown here is derived from an EMBL/GenBank/DDBJ whole genome shotgun (WGS) entry which is preliminary data.</text>
</comment>
<dbReference type="EMBL" id="JAACQH010000027">
    <property type="protein sequence ID" value="NCS91120.1"/>
    <property type="molecule type" value="Genomic_DNA"/>
</dbReference>
<dbReference type="Proteomes" id="UP000738826">
    <property type="component" value="Unassembled WGS sequence"/>
</dbReference>
<evidence type="ECO:0000313" key="3">
    <source>
        <dbReference type="EMBL" id="NCS91120.1"/>
    </source>
</evidence>
<dbReference type="PROSITE" id="PS50943">
    <property type="entry name" value="HTH_CROC1"/>
    <property type="match status" value="1"/>
</dbReference>
<protein>
    <submittedName>
        <fullName evidence="2">TIGR00270 family protein</fullName>
    </submittedName>
</protein>
<evidence type="ECO:0000313" key="4">
    <source>
        <dbReference type="Proteomes" id="UP000768163"/>
    </source>
</evidence>
<dbReference type="Proteomes" id="UP000768163">
    <property type="component" value="Unassembled WGS sequence"/>
</dbReference>
<dbReference type="SMART" id="SM00530">
    <property type="entry name" value="HTH_XRE"/>
    <property type="match status" value="1"/>
</dbReference>
<sequence>MICELCGAQIKQGKKIMFVGAAVIACNDCAVNGRIIGEIKEAVAEKQNKDKEISGQVSVFGEREYEIVENFSHKIKNTREKKKLKQEDFAKHINEPLAYIKRIESGFVPSMTVIEKIEKFLGINLTKKRENITFPKIDKSTDAMTLGDIAIIKKK</sequence>
<proteinExistence type="predicted"/>
<dbReference type="CDD" id="cd00093">
    <property type="entry name" value="HTH_XRE"/>
    <property type="match status" value="1"/>
</dbReference>
<accession>A0A8J7YVH5</accession>
<evidence type="ECO:0000259" key="1">
    <source>
        <dbReference type="PROSITE" id="PS50943"/>
    </source>
</evidence>